<evidence type="ECO:0000313" key="1">
    <source>
        <dbReference type="EMBL" id="MPM08893.1"/>
    </source>
</evidence>
<protein>
    <submittedName>
        <fullName evidence="1">Uncharacterized protein</fullName>
    </submittedName>
</protein>
<accession>A0A644X3L6</accession>
<organism evidence="1">
    <name type="scientific">bioreactor metagenome</name>
    <dbReference type="NCBI Taxonomy" id="1076179"/>
    <lineage>
        <taxon>unclassified sequences</taxon>
        <taxon>metagenomes</taxon>
        <taxon>ecological metagenomes</taxon>
    </lineage>
</organism>
<gene>
    <name evidence="1" type="ORF">SDC9_55209</name>
</gene>
<dbReference type="AlphaFoldDB" id="A0A644X3L6"/>
<name>A0A644X3L6_9ZZZZ</name>
<proteinExistence type="predicted"/>
<comment type="caution">
    <text evidence="1">The sequence shown here is derived from an EMBL/GenBank/DDBJ whole genome shotgun (WGS) entry which is preliminary data.</text>
</comment>
<dbReference type="EMBL" id="VSSQ01001503">
    <property type="protein sequence ID" value="MPM08893.1"/>
    <property type="molecule type" value="Genomic_DNA"/>
</dbReference>
<sequence>MNPIIKKMKNVYTYIEFQQHAKRDNISLFICCSSFEDRCFVIPRLVSKFKNTKRVVFFNSNEAESIKINANKLLNLAKKNTRLIELNSDKPISNYVNIIQLFDEIKYEFPNRPNITIDTTTFTHETLLVLFRILHLRKEDLGDIRICYVGAKEYSTNMKNETDKWLSKGVDEIRTILGYPGFTDPTKKNHLIILFGFEFERTKKIIEEYEFDVITLGFGDEPIQDNHMKINCERHMRLLVEHPDAREFRFSLKNPIQTKIQLLQYINLEELNGYNTVIAPLNNKLSTLGAGLAAIENENIQLAYAKATIYNTEGYSVPNDDIYYSKIEF</sequence>
<reference evidence="1" key="1">
    <citation type="submission" date="2019-08" db="EMBL/GenBank/DDBJ databases">
        <authorList>
            <person name="Kucharzyk K."/>
            <person name="Murdoch R.W."/>
            <person name="Higgins S."/>
            <person name="Loffler F."/>
        </authorList>
    </citation>
    <scope>NUCLEOTIDE SEQUENCE</scope>
</reference>